<dbReference type="InParanoid" id="B2WL73"/>
<feature type="domain" description="SKP1 component dimerisation" evidence="1">
    <location>
        <begin position="77"/>
        <end position="105"/>
    </location>
</feature>
<name>B2WL73_PYRTR</name>
<evidence type="ECO:0000259" key="1">
    <source>
        <dbReference type="Pfam" id="PF01466"/>
    </source>
</evidence>
<dbReference type="Gene3D" id="3.30.710.10">
    <property type="entry name" value="Potassium Channel Kv1.1, Chain A"/>
    <property type="match status" value="1"/>
</dbReference>
<protein>
    <recommendedName>
        <fullName evidence="1">SKP1 component dimerisation domain-containing protein</fullName>
    </recommendedName>
</protein>
<dbReference type="HOGENOM" id="CLU_1826294_0_0_1"/>
<dbReference type="InterPro" id="IPR011333">
    <property type="entry name" value="SKP1/BTB/POZ_sf"/>
</dbReference>
<dbReference type="Pfam" id="PF01466">
    <property type="entry name" value="Skp1"/>
    <property type="match status" value="1"/>
</dbReference>
<sequence>MPVKADELLIAYMQRMTDLHSGATASTKYKVTEIKDLAKAAGLAHMISTMRPDLGHQDDDGEVFVKFDSVTGGSRLKALLDVGCKTAASKSKSPDEIRKMFNIQNIQGDFARSTSNLHDVVDEAFQYVEALQSLITESIYD</sequence>
<dbReference type="AlphaFoldDB" id="B2WL73"/>
<proteinExistence type="predicted"/>
<dbReference type="GeneID" id="6349044"/>
<dbReference type="KEGG" id="ptrr:6349044"/>
<organism evidence="2 3">
    <name type="scientific">Pyrenophora tritici-repentis (strain Pt-1C-BFP)</name>
    <name type="common">Wheat tan spot fungus</name>
    <name type="synonym">Drechslera tritici-repentis</name>
    <dbReference type="NCBI Taxonomy" id="426418"/>
    <lineage>
        <taxon>Eukaryota</taxon>
        <taxon>Fungi</taxon>
        <taxon>Dikarya</taxon>
        <taxon>Ascomycota</taxon>
        <taxon>Pezizomycotina</taxon>
        <taxon>Dothideomycetes</taxon>
        <taxon>Pleosporomycetidae</taxon>
        <taxon>Pleosporales</taxon>
        <taxon>Pleosporineae</taxon>
        <taxon>Pleosporaceae</taxon>
        <taxon>Pyrenophora</taxon>
    </lineage>
</organism>
<gene>
    <name evidence="2" type="ORF">PTRG_10733</name>
</gene>
<evidence type="ECO:0000313" key="3">
    <source>
        <dbReference type="Proteomes" id="UP000001471"/>
    </source>
</evidence>
<dbReference type="InterPro" id="IPR016072">
    <property type="entry name" value="Skp1_comp_dimer"/>
</dbReference>
<accession>B2WL73</accession>
<dbReference type="Proteomes" id="UP000001471">
    <property type="component" value="Unassembled WGS sequence"/>
</dbReference>
<dbReference type="GO" id="GO:0006511">
    <property type="term" value="P:ubiquitin-dependent protein catabolic process"/>
    <property type="evidence" value="ECO:0007669"/>
    <property type="project" value="InterPro"/>
</dbReference>
<reference evidence="3" key="1">
    <citation type="journal article" date="2013" name="G3 (Bethesda)">
        <title>Comparative genomics of a plant-pathogenic fungus, Pyrenophora tritici-repentis, reveals transduplication and the impact of repeat elements on pathogenicity and population divergence.</title>
        <authorList>
            <person name="Manning V.A."/>
            <person name="Pandelova I."/>
            <person name="Dhillon B."/>
            <person name="Wilhelm L.J."/>
            <person name="Goodwin S.B."/>
            <person name="Berlin A.M."/>
            <person name="Figueroa M."/>
            <person name="Freitag M."/>
            <person name="Hane J.K."/>
            <person name="Henrissat B."/>
            <person name="Holman W.H."/>
            <person name="Kodira C.D."/>
            <person name="Martin J."/>
            <person name="Oliver R.P."/>
            <person name="Robbertse B."/>
            <person name="Schackwitz W."/>
            <person name="Schwartz D.C."/>
            <person name="Spatafora J.W."/>
            <person name="Turgeon B.G."/>
            <person name="Yandava C."/>
            <person name="Young S."/>
            <person name="Zhou S."/>
            <person name="Zeng Q."/>
            <person name="Grigoriev I.V."/>
            <person name="Ma L.-J."/>
            <person name="Ciuffetti L.M."/>
        </authorList>
    </citation>
    <scope>NUCLEOTIDE SEQUENCE [LARGE SCALE GENOMIC DNA]</scope>
    <source>
        <strain evidence="3">Pt-1C-BFP</strain>
    </source>
</reference>
<dbReference type="EMBL" id="DS231628">
    <property type="protein sequence ID" value="EDU43783.1"/>
    <property type="molecule type" value="Genomic_DNA"/>
</dbReference>
<evidence type="ECO:0000313" key="2">
    <source>
        <dbReference type="EMBL" id="EDU43783.1"/>
    </source>
</evidence>